<dbReference type="PANTHER" id="PTHR43319">
    <property type="entry name" value="BETA-LACTAMASE-RELATED"/>
    <property type="match status" value="1"/>
</dbReference>
<dbReference type="InterPro" id="IPR001466">
    <property type="entry name" value="Beta-lactam-related"/>
</dbReference>
<feature type="domain" description="Beta-lactamase-related" evidence="1">
    <location>
        <begin position="42"/>
        <end position="393"/>
    </location>
</feature>
<sequence length="427" mass="48949">MFISFEDQEVTGSKDGSSALPVSGYTLPDFQPLATEFCSLMRNGYERLGCSFAVYYRGYLVAHMWAGYADEKRTKRWEENTNTVLFSCTKSISTIVFHYLLDKHEISVDEKITEFWPEYGQHGKDETTIINVLSHQAGLPYTTGGPLSREDVNDPERMGKYFEEAKPIWEPGAHSGYHALTYGFLLDQIARRIDTKNRGIAQILQEDIMFPYVITSLSIGRPEEDCKIATVVQPTDEDLEKAKLEEPEAYRRYMLGCNDHLDRLYQQWDWITLDEYNNPENQKMAMPSNMGIGNAQGLAQLHSLLAKKRLMSEEFYDMVEEPVLENEIDIINGYEENKGYGWQYTKNRWGEWCFGHSGHGGQNVKVDVSHKLAFAFVCNGLHIADADLVPTFARLQEKLYDCIEKIETFAWRISGPDRNIKTKGINS</sequence>
<proteinExistence type="predicted"/>
<dbReference type="SUPFAM" id="SSF56601">
    <property type="entry name" value="beta-lactamase/transpeptidase-like"/>
    <property type="match status" value="1"/>
</dbReference>
<dbReference type="PANTHER" id="PTHR43319:SF1">
    <property type="entry name" value="BETA-LACTAMASE-RELATED DOMAIN-CONTAINING PROTEIN"/>
    <property type="match status" value="1"/>
</dbReference>
<dbReference type="EMBL" id="CATQJA010002553">
    <property type="protein sequence ID" value="CAJ0571276.1"/>
    <property type="molecule type" value="Genomic_DNA"/>
</dbReference>
<organism evidence="2 3">
    <name type="scientific">Mesorhabditis spiculigera</name>
    <dbReference type="NCBI Taxonomy" id="96644"/>
    <lineage>
        <taxon>Eukaryota</taxon>
        <taxon>Metazoa</taxon>
        <taxon>Ecdysozoa</taxon>
        <taxon>Nematoda</taxon>
        <taxon>Chromadorea</taxon>
        <taxon>Rhabditida</taxon>
        <taxon>Rhabditina</taxon>
        <taxon>Rhabditomorpha</taxon>
        <taxon>Rhabditoidea</taxon>
        <taxon>Rhabditidae</taxon>
        <taxon>Mesorhabditinae</taxon>
        <taxon>Mesorhabditis</taxon>
    </lineage>
</organism>
<evidence type="ECO:0000259" key="1">
    <source>
        <dbReference type="Pfam" id="PF00144"/>
    </source>
</evidence>
<evidence type="ECO:0000313" key="2">
    <source>
        <dbReference type="EMBL" id="CAJ0571276.1"/>
    </source>
</evidence>
<accession>A0AA36CNG5</accession>
<name>A0AA36CNG5_9BILA</name>
<reference evidence="2" key="1">
    <citation type="submission" date="2023-06" db="EMBL/GenBank/DDBJ databases">
        <authorList>
            <person name="Delattre M."/>
        </authorList>
    </citation>
    <scope>NUCLEOTIDE SEQUENCE</scope>
    <source>
        <strain evidence="2">AF72</strain>
    </source>
</reference>
<feature type="non-terminal residue" evidence="2">
    <location>
        <position position="1"/>
    </location>
</feature>
<protein>
    <recommendedName>
        <fullName evidence="1">Beta-lactamase-related domain-containing protein</fullName>
    </recommendedName>
</protein>
<dbReference type="InterPro" id="IPR012338">
    <property type="entry name" value="Beta-lactam/transpept-like"/>
</dbReference>
<dbReference type="Gene3D" id="3.40.710.10">
    <property type="entry name" value="DD-peptidase/beta-lactamase superfamily"/>
    <property type="match status" value="1"/>
</dbReference>
<dbReference type="AlphaFoldDB" id="A0AA36CNG5"/>
<gene>
    <name evidence="2" type="ORF">MSPICULIGERA_LOCUS9688</name>
</gene>
<evidence type="ECO:0000313" key="3">
    <source>
        <dbReference type="Proteomes" id="UP001177023"/>
    </source>
</evidence>
<keyword evidence="3" id="KW-1185">Reference proteome</keyword>
<dbReference type="Pfam" id="PF00144">
    <property type="entry name" value="Beta-lactamase"/>
    <property type="match status" value="1"/>
</dbReference>
<dbReference type="InterPro" id="IPR052907">
    <property type="entry name" value="Beta-lactamase/esterase"/>
</dbReference>
<dbReference type="Proteomes" id="UP001177023">
    <property type="component" value="Unassembled WGS sequence"/>
</dbReference>
<comment type="caution">
    <text evidence="2">The sequence shown here is derived from an EMBL/GenBank/DDBJ whole genome shotgun (WGS) entry which is preliminary data.</text>
</comment>